<dbReference type="GeneTree" id="ENSGT00940000177304"/>
<reference evidence="2" key="2">
    <citation type="submission" date="2025-08" db="UniProtKB">
        <authorList>
            <consortium name="Ensembl"/>
        </authorList>
    </citation>
    <scope>IDENTIFICATION</scope>
</reference>
<proteinExistence type="predicted"/>
<dbReference type="Proteomes" id="UP001501940">
    <property type="component" value="Chromosome 5"/>
</dbReference>
<evidence type="ECO:0000313" key="2">
    <source>
        <dbReference type="Ensembl" id="ENSAOCP00000028379.1"/>
    </source>
</evidence>
<sequence>MPWQAADVEQCSSFSDIILERNFSSSIALIVMMPPLIVVLMVAALSAEVHTSISLKSTFYRQDQAILKILRDLSHASTVQSAKSSGNSLAEIHSADGIFPRPGWWIAKMVFPQNIKKRQDLSSYNLNSYGLRYGK</sequence>
<dbReference type="GeneID" id="118470349"/>
<dbReference type="RefSeq" id="XP_035804517.1">
    <property type="nucleotide sequence ID" value="XM_035948624.2"/>
</dbReference>
<feature type="transmembrane region" description="Helical" evidence="1">
    <location>
        <begin position="27"/>
        <end position="47"/>
    </location>
</feature>
<dbReference type="OMA" id="GWWIAKM"/>
<keyword evidence="1" id="KW-0812">Transmembrane</keyword>
<dbReference type="OrthoDB" id="9899812at2759"/>
<organism evidence="2 3">
    <name type="scientific">Amphiprion ocellaris</name>
    <name type="common">Clown anemonefish</name>
    <dbReference type="NCBI Taxonomy" id="80972"/>
    <lineage>
        <taxon>Eukaryota</taxon>
        <taxon>Metazoa</taxon>
        <taxon>Chordata</taxon>
        <taxon>Craniata</taxon>
        <taxon>Vertebrata</taxon>
        <taxon>Euteleostomi</taxon>
        <taxon>Actinopterygii</taxon>
        <taxon>Neopterygii</taxon>
        <taxon>Teleostei</taxon>
        <taxon>Neoteleostei</taxon>
        <taxon>Acanthomorphata</taxon>
        <taxon>Ovalentaria</taxon>
        <taxon>Pomacentridae</taxon>
        <taxon>Amphiprion</taxon>
    </lineage>
</organism>
<keyword evidence="1" id="KW-0472">Membrane</keyword>
<evidence type="ECO:0000256" key="1">
    <source>
        <dbReference type="SAM" id="Phobius"/>
    </source>
</evidence>
<reference evidence="2" key="3">
    <citation type="submission" date="2025-09" db="UniProtKB">
        <authorList>
            <consortium name="Ensembl"/>
        </authorList>
    </citation>
    <scope>IDENTIFICATION</scope>
</reference>
<keyword evidence="1" id="KW-1133">Transmembrane helix</keyword>
<protein>
    <recommendedName>
        <fullName evidence="4">Kisspeptin 1</fullName>
    </recommendedName>
</protein>
<name>A0A3Q1CSB6_AMPOC</name>
<reference evidence="2 3" key="1">
    <citation type="submission" date="2022-01" db="EMBL/GenBank/DDBJ databases">
        <title>A chromosome-scale genome assembly of the false clownfish, Amphiprion ocellaris.</title>
        <authorList>
            <person name="Ryu T."/>
        </authorList>
    </citation>
    <scope>NUCLEOTIDE SEQUENCE [LARGE SCALE GENOMIC DNA]</scope>
</reference>
<dbReference type="Ensembl" id="ENSAOCT00000021480.2">
    <property type="protein sequence ID" value="ENSAOCP00000028379.1"/>
    <property type="gene ID" value="ENSAOCG00000001265.2"/>
</dbReference>
<dbReference type="KEGG" id="aoce:118470349"/>
<dbReference type="AlphaFoldDB" id="A0A3Q1CSB6"/>
<dbReference type="CTD" id="3814"/>
<keyword evidence="3" id="KW-1185">Reference proteome</keyword>
<accession>A0A3Q1CSB6</accession>
<evidence type="ECO:0000313" key="3">
    <source>
        <dbReference type="Proteomes" id="UP001501940"/>
    </source>
</evidence>
<evidence type="ECO:0008006" key="4">
    <source>
        <dbReference type="Google" id="ProtNLM"/>
    </source>
</evidence>